<dbReference type="AlphaFoldDB" id="A0A919P1D0"/>
<organism evidence="2 3">
    <name type="scientific">Cellulomonas chitinilytica</name>
    <dbReference type="NCBI Taxonomy" id="398759"/>
    <lineage>
        <taxon>Bacteria</taxon>
        <taxon>Bacillati</taxon>
        <taxon>Actinomycetota</taxon>
        <taxon>Actinomycetes</taxon>
        <taxon>Micrococcales</taxon>
        <taxon>Cellulomonadaceae</taxon>
        <taxon>Cellulomonas</taxon>
    </lineage>
</organism>
<feature type="region of interest" description="Disordered" evidence="1">
    <location>
        <begin position="1"/>
        <end position="21"/>
    </location>
</feature>
<dbReference type="Proteomes" id="UP000632740">
    <property type="component" value="Unassembled WGS sequence"/>
</dbReference>
<accession>A0A919P1D0</accession>
<feature type="region of interest" description="Disordered" evidence="1">
    <location>
        <begin position="127"/>
        <end position="158"/>
    </location>
</feature>
<comment type="caution">
    <text evidence="2">The sequence shown here is derived from an EMBL/GenBank/DDBJ whole genome shotgun (WGS) entry which is preliminary data.</text>
</comment>
<evidence type="ECO:0000313" key="3">
    <source>
        <dbReference type="Proteomes" id="UP000632740"/>
    </source>
</evidence>
<name>A0A919P1D0_9CELL</name>
<evidence type="ECO:0000256" key="1">
    <source>
        <dbReference type="SAM" id="MobiDB-lite"/>
    </source>
</evidence>
<proteinExistence type="predicted"/>
<gene>
    <name evidence="2" type="ORF">Cch01nite_07770</name>
</gene>
<reference evidence="2" key="1">
    <citation type="submission" date="2021-01" db="EMBL/GenBank/DDBJ databases">
        <title>Whole genome shotgun sequence of Cellulomonas chitinilytica NBRC 110799.</title>
        <authorList>
            <person name="Komaki H."/>
            <person name="Tamura T."/>
        </authorList>
    </citation>
    <scope>NUCLEOTIDE SEQUENCE</scope>
    <source>
        <strain evidence="2">NBRC 110799</strain>
    </source>
</reference>
<keyword evidence="3" id="KW-1185">Reference proteome</keyword>
<dbReference type="EMBL" id="BONK01000002">
    <property type="protein sequence ID" value="GIG20053.1"/>
    <property type="molecule type" value="Genomic_DNA"/>
</dbReference>
<protein>
    <submittedName>
        <fullName evidence="2">Uncharacterized protein</fullName>
    </submittedName>
</protein>
<sequence length="158" mass="16630">MHHPDEETHIPLESAPHRDHQERGNLMAAPGFDVDFAELDAAGTSIQRVAETGSRQDACFAWGMNYGHDALAAAMRLFASDVDLAVEGHAARTNALAADLDNQVEQYRSSDETTSTGFDALAARLSAPAADPSARPTPFVGPNGGPSPLLVNANTAGH</sequence>
<evidence type="ECO:0000313" key="2">
    <source>
        <dbReference type="EMBL" id="GIG20053.1"/>
    </source>
</evidence>